<keyword evidence="2" id="KW-1003">Cell membrane</keyword>
<keyword evidence="5 6" id="KW-0472">Membrane</keyword>
<proteinExistence type="predicted"/>
<feature type="transmembrane region" description="Helical" evidence="6">
    <location>
        <begin position="249"/>
        <end position="271"/>
    </location>
</feature>
<evidence type="ECO:0000256" key="4">
    <source>
        <dbReference type="ARBA" id="ARBA00022989"/>
    </source>
</evidence>
<evidence type="ECO:0008006" key="9">
    <source>
        <dbReference type="Google" id="ProtNLM"/>
    </source>
</evidence>
<evidence type="ECO:0000313" key="8">
    <source>
        <dbReference type="Proteomes" id="UP000626220"/>
    </source>
</evidence>
<dbReference type="GO" id="GO:0005886">
    <property type="term" value="C:plasma membrane"/>
    <property type="evidence" value="ECO:0007669"/>
    <property type="project" value="UniProtKB-SubCell"/>
</dbReference>
<dbReference type="PANTHER" id="PTHR30213:SF0">
    <property type="entry name" value="UPF0761 MEMBRANE PROTEIN YIHY"/>
    <property type="match status" value="1"/>
</dbReference>
<evidence type="ECO:0000313" key="7">
    <source>
        <dbReference type="EMBL" id="GHF56405.1"/>
    </source>
</evidence>
<feature type="transmembrane region" description="Helical" evidence="6">
    <location>
        <begin position="96"/>
        <end position="117"/>
    </location>
</feature>
<dbReference type="AlphaFoldDB" id="A0A8J3GZD9"/>
<keyword evidence="8" id="KW-1185">Reference proteome</keyword>
<accession>A0A8J3GZD9</accession>
<dbReference type="PIRSF" id="PIRSF035875">
    <property type="entry name" value="RNase_BN"/>
    <property type="match status" value="1"/>
</dbReference>
<gene>
    <name evidence="7" type="ORF">GCM10017056_30020</name>
</gene>
<feature type="transmembrane region" description="Helical" evidence="6">
    <location>
        <begin position="138"/>
        <end position="165"/>
    </location>
</feature>
<evidence type="ECO:0000256" key="6">
    <source>
        <dbReference type="SAM" id="Phobius"/>
    </source>
</evidence>
<reference evidence="7" key="2">
    <citation type="submission" date="2020-09" db="EMBL/GenBank/DDBJ databases">
        <authorList>
            <person name="Sun Q."/>
            <person name="Kim S."/>
        </authorList>
    </citation>
    <scope>NUCLEOTIDE SEQUENCE</scope>
    <source>
        <strain evidence="7">KCTC 42650</strain>
    </source>
</reference>
<evidence type="ECO:0000256" key="1">
    <source>
        <dbReference type="ARBA" id="ARBA00004651"/>
    </source>
</evidence>
<dbReference type="Pfam" id="PF03631">
    <property type="entry name" value="Virul_fac_BrkB"/>
    <property type="match status" value="1"/>
</dbReference>
<protein>
    <recommendedName>
        <fullName evidence="9">YihY/virulence factor BrkB family protein</fullName>
    </recommendedName>
</protein>
<evidence type="ECO:0000256" key="5">
    <source>
        <dbReference type="ARBA" id="ARBA00023136"/>
    </source>
</evidence>
<organism evidence="7 8">
    <name type="scientific">Seohaeicola zhoushanensis</name>
    <dbReference type="NCBI Taxonomy" id="1569283"/>
    <lineage>
        <taxon>Bacteria</taxon>
        <taxon>Pseudomonadati</taxon>
        <taxon>Pseudomonadota</taxon>
        <taxon>Alphaproteobacteria</taxon>
        <taxon>Rhodobacterales</taxon>
        <taxon>Roseobacteraceae</taxon>
        <taxon>Seohaeicola</taxon>
    </lineage>
</organism>
<comment type="subcellular location">
    <subcellularLocation>
        <location evidence="1">Cell membrane</location>
        <topology evidence="1">Multi-pass membrane protein</topology>
    </subcellularLocation>
</comment>
<dbReference type="NCBIfam" id="TIGR00765">
    <property type="entry name" value="yihY_not_rbn"/>
    <property type="match status" value="1"/>
</dbReference>
<dbReference type="InterPro" id="IPR017039">
    <property type="entry name" value="Virul_fac_BrkB"/>
</dbReference>
<feature type="transmembrane region" description="Helical" evidence="6">
    <location>
        <begin position="185"/>
        <end position="205"/>
    </location>
</feature>
<dbReference type="PANTHER" id="PTHR30213">
    <property type="entry name" value="INNER MEMBRANE PROTEIN YHJD"/>
    <property type="match status" value="1"/>
</dbReference>
<dbReference type="RefSeq" id="WP_189680902.1">
    <property type="nucleotide sequence ID" value="NZ_BNCJ01000008.1"/>
</dbReference>
<keyword evidence="4 6" id="KW-1133">Transmembrane helix</keyword>
<dbReference type="EMBL" id="BNCJ01000008">
    <property type="protein sequence ID" value="GHF56405.1"/>
    <property type="molecule type" value="Genomic_DNA"/>
</dbReference>
<sequence>MSPVPHPITPADLPLVLWTALRRFERNGGWTLASHVAMSLMLALFPFFLFVVALAGALSSEPNVDQLTGLILSLWPDAIGAPVVAELRAVLANGSVQLVTLGGALALYFASNGVDAVRLAITRAYRDIDPRPFWKTRALCLAFVLVGGTVLLAGLTFGVGLPAYFHLIAERIPDPYGTWFENRVLKTAVVVLLLLLGVAACHIWLPGMRHRFGEVWPGVVLTVLLWFGAVWGFSYYMQYFANYSATYAGLAGAMAALIFLYLIGAILILGAEFNAALLRRRDGIED</sequence>
<feature type="transmembrane region" description="Helical" evidence="6">
    <location>
        <begin position="217"/>
        <end position="237"/>
    </location>
</feature>
<dbReference type="Proteomes" id="UP000626220">
    <property type="component" value="Unassembled WGS sequence"/>
</dbReference>
<comment type="caution">
    <text evidence="7">The sequence shown here is derived from an EMBL/GenBank/DDBJ whole genome shotgun (WGS) entry which is preliminary data.</text>
</comment>
<feature type="transmembrane region" description="Helical" evidence="6">
    <location>
        <begin position="32"/>
        <end position="58"/>
    </location>
</feature>
<evidence type="ECO:0000256" key="2">
    <source>
        <dbReference type="ARBA" id="ARBA00022475"/>
    </source>
</evidence>
<evidence type="ECO:0000256" key="3">
    <source>
        <dbReference type="ARBA" id="ARBA00022692"/>
    </source>
</evidence>
<reference evidence="7" key="1">
    <citation type="journal article" date="2014" name="Int. J. Syst. Evol. Microbiol.">
        <title>Complete genome sequence of Corynebacterium casei LMG S-19264T (=DSM 44701T), isolated from a smear-ripened cheese.</title>
        <authorList>
            <consortium name="US DOE Joint Genome Institute (JGI-PGF)"/>
            <person name="Walter F."/>
            <person name="Albersmeier A."/>
            <person name="Kalinowski J."/>
            <person name="Ruckert C."/>
        </authorList>
    </citation>
    <scope>NUCLEOTIDE SEQUENCE</scope>
    <source>
        <strain evidence="7">KCTC 42650</strain>
    </source>
</reference>
<name>A0A8J3GZD9_9RHOB</name>
<keyword evidence="3 6" id="KW-0812">Transmembrane</keyword>